<dbReference type="PANTHER" id="PTHR46082">
    <property type="entry name" value="ATP/GTP-BINDING PROTEIN-RELATED"/>
    <property type="match status" value="1"/>
</dbReference>
<evidence type="ECO:0000313" key="4">
    <source>
        <dbReference type="EMBL" id="CDL00947.1"/>
    </source>
</evidence>
<dbReference type="InterPro" id="IPR018247">
    <property type="entry name" value="EF_Hand_1_Ca_BS"/>
</dbReference>
<dbReference type="Pfam" id="PF13374">
    <property type="entry name" value="TPR_10"/>
    <property type="match status" value="2"/>
</dbReference>
<organism evidence="4 5">
    <name type="scientific">Magnetospirillum gryphiswaldense (strain DSM 6361 / JCM 21280 / NBRC 15271 / MSR-1)</name>
    <dbReference type="NCBI Taxonomy" id="431944"/>
    <lineage>
        <taxon>Bacteria</taxon>
        <taxon>Pseudomonadati</taxon>
        <taxon>Pseudomonadota</taxon>
        <taxon>Alphaproteobacteria</taxon>
        <taxon>Rhodospirillales</taxon>
        <taxon>Rhodospirillaceae</taxon>
        <taxon>Magnetospirillum</taxon>
    </lineage>
</organism>
<evidence type="ECO:0000259" key="3">
    <source>
        <dbReference type="Pfam" id="PF12770"/>
    </source>
</evidence>
<dbReference type="Gene3D" id="1.25.40.10">
    <property type="entry name" value="Tetratricopeptide repeat domain"/>
    <property type="match status" value="4"/>
</dbReference>
<dbReference type="KEGG" id="mgy:MGMSRv2__3732"/>
<feature type="domain" description="CHAT" evidence="3">
    <location>
        <begin position="946"/>
        <end position="1286"/>
    </location>
</feature>
<dbReference type="eggNOG" id="COG4995">
    <property type="taxonomic scope" value="Bacteria"/>
</dbReference>
<dbReference type="InterPro" id="IPR019734">
    <property type="entry name" value="TPR_rpt"/>
</dbReference>
<proteinExistence type="predicted"/>
<keyword evidence="2" id="KW-0732">Signal</keyword>
<dbReference type="HOGENOM" id="CLU_002404_1_0_5"/>
<reference evidence="4 5" key="1">
    <citation type="journal article" date="2014" name="Genome Announc.">
        <title>Complete genome sequence of Magnetospirillum gryphiswaldense MSR-1.</title>
        <authorList>
            <person name="Wang X."/>
            <person name="Wang Q."/>
            <person name="Zhang W."/>
            <person name="Wang Y."/>
            <person name="Li L."/>
            <person name="Wen T."/>
            <person name="Zhang T."/>
            <person name="Zhang Y."/>
            <person name="Xu J."/>
            <person name="Hu J."/>
            <person name="Li S."/>
            <person name="Liu L."/>
            <person name="Liu J."/>
            <person name="Jiang W."/>
            <person name="Tian J."/>
            <person name="Li Y."/>
            <person name="Schuler D."/>
            <person name="Wang L."/>
            <person name="Li J."/>
        </authorList>
    </citation>
    <scope>NUCLEOTIDE SEQUENCE [LARGE SCALE GENOMIC DNA]</scope>
    <source>
        <strain evidence="5">DSM 6361 / JCM 21280 / NBRC 15271 / MSR-1</strain>
    </source>
</reference>
<dbReference type="InterPro" id="IPR024983">
    <property type="entry name" value="CHAT_dom"/>
</dbReference>
<gene>
    <name evidence="4" type="ordered locus">MGMSRv2__3732</name>
</gene>
<evidence type="ECO:0000256" key="1">
    <source>
        <dbReference type="SAM" id="Coils"/>
    </source>
</evidence>
<dbReference type="STRING" id="1430440.MGMSRv2__3732"/>
<dbReference type="SUPFAM" id="SSF48452">
    <property type="entry name" value="TPR-like"/>
    <property type="match status" value="4"/>
</dbReference>
<dbReference type="PANTHER" id="PTHR46082:SF6">
    <property type="entry name" value="AAA+ ATPASE DOMAIN-CONTAINING PROTEIN-RELATED"/>
    <property type="match status" value="1"/>
</dbReference>
<dbReference type="InterPro" id="IPR053137">
    <property type="entry name" value="NLR-like"/>
</dbReference>
<dbReference type="InterPro" id="IPR011717">
    <property type="entry name" value="TPR-4"/>
</dbReference>
<dbReference type="PROSITE" id="PS00018">
    <property type="entry name" value="EF_HAND_1"/>
    <property type="match status" value="1"/>
</dbReference>
<accession>V6F6F2</accession>
<dbReference type="GO" id="GO:0042802">
    <property type="term" value="F:identical protein binding"/>
    <property type="evidence" value="ECO:0007669"/>
    <property type="project" value="InterPro"/>
</dbReference>
<dbReference type="Pfam" id="PF13424">
    <property type="entry name" value="TPR_12"/>
    <property type="match status" value="3"/>
</dbReference>
<name>V6F6F2_MAGGM</name>
<protein>
    <recommendedName>
        <fullName evidence="3">CHAT domain-containing protein</fullName>
    </recommendedName>
</protein>
<keyword evidence="5" id="KW-1185">Reference proteome</keyword>
<evidence type="ECO:0000256" key="2">
    <source>
        <dbReference type="SAM" id="SignalP"/>
    </source>
</evidence>
<feature type="signal peptide" evidence="2">
    <location>
        <begin position="1"/>
        <end position="24"/>
    </location>
</feature>
<evidence type="ECO:0000313" key="5">
    <source>
        <dbReference type="Proteomes" id="UP000018922"/>
    </source>
</evidence>
<dbReference type="InterPro" id="IPR011990">
    <property type="entry name" value="TPR-like_helical_dom_sf"/>
</dbReference>
<feature type="chain" id="PRO_5004745222" description="CHAT domain-containing protein" evidence="2">
    <location>
        <begin position="25"/>
        <end position="1288"/>
    </location>
</feature>
<dbReference type="Proteomes" id="UP000018922">
    <property type="component" value="Chromosome I"/>
</dbReference>
<dbReference type="SMART" id="SM00028">
    <property type="entry name" value="TPR"/>
    <property type="match status" value="6"/>
</dbReference>
<dbReference type="Pfam" id="PF12770">
    <property type="entry name" value="CHAT"/>
    <property type="match status" value="1"/>
</dbReference>
<feature type="coiled-coil region" evidence="1">
    <location>
        <begin position="806"/>
        <end position="860"/>
    </location>
</feature>
<sequence length="1288" mass="136895">MKALYHSAALAAALLLVAPSMAVAAEPAAVPAAVKVSAQAKSQADKLVVQAKKALAAGNAEQAYADYLKAHQLVPSDRNHVHNAASLAMALGKTDQALPLFKAALPLAIAAKATDDAILYAGEITKLVDVPPAWVAQKTQAASGVSDDKARIVAMWQRTRQAASTAAGGGDLATAESRARQALGIARDNLGEGHMATLASGGDLGRVLGMAGKAEEAEAVLRQTIDAAGKTLGAGHPEALALNTALANHFAALAQYDKAAEIAQLSADAAVKDFGPAHPQALAARLAVVTPLLNGGRYADADKITQDVCGQLKGLFTDFHPTTAKCLSLQAAVSRGAGNLAEAAAAATQAVLVLRVTNPPGEAANLDARLEAARIALKRGDAPQARALLEGVVAEAGAAGDTTRTIAGKSDLADVLVAIGEYAGAETTIGEVIAFNTKAYGPDHPATVSALSSLGSIQRQQGNLREAEATFKDAHERFLKVLGADHQFTIIAANNLGEILEKAGLFDRAEPYLRDALQASRKLYGDDHVNTVIGMNNLALLHESQGEFDKAEALYKSALAVHTRRLGGKHPNTVAFANNLAYLHMLQGSYEQAATEFAGVVAEWTQLNGANHIDTLKATNNLGRALMGQGKLAEAEPILTKTLAARRQSLGDKHLDTLRSMHDMGVLLRKQGRADASRTLLEQTLAADDAVLGKVHPYTFETLNSLAGVLEDKGDFAAALKIRRETFVRRNDFLNTMLYVTGENAREGYIRLHNPELAAYMDLLVRHGGADAGRALIEISLYRKGLLLKVASEIQQANRLSGNPELAKLTNELEATRKKLGALTLSGPVPETGERHAEILVNLRDRIDILQGQLGRASARFLQTTDKISVDQLVAALADKAVLVDYLLYGVEGQQKLVAATLTKKDGKAVFGMVPYADAKKVADSVLKYRKDIQDEELDFDELLESGQDSYDLIWKPIAKTIGQAPVAYIIPDGVLNIMPFAALVESDGKYLIEGLDLHIFTSSRNLLPSRLKAAKGGYMINAGPDYETDAVTGKEKLDSVRGKSRAAGLSDGLRGMSSGMRGLRFDPLPGAEREGQIIRTTVDQQGKKSTIFSKGSAQESVLRQMTEAPEVLHIATHGFFLKADDTLRKRLLKLQRGGDIQIPPPGDNPLLRAGLAFAGINANAPVLGEIDTDNDGVLTALEVLDLNLAGTRLAILSACETGLGEIHEGEGVYGLRRAFQEAGVSSVVSSLWEVSDAGTQALMSALYSRLMKGQPPHQALRDAQLEMLRIGQWSSPYIWSAFFMVDG</sequence>
<dbReference type="eggNOG" id="COG0457">
    <property type="taxonomic scope" value="Bacteria"/>
</dbReference>
<keyword evidence="1" id="KW-0175">Coiled coil</keyword>
<dbReference type="Pfam" id="PF07721">
    <property type="entry name" value="TPR_4"/>
    <property type="match status" value="1"/>
</dbReference>
<dbReference type="EMBL" id="HG794546">
    <property type="protein sequence ID" value="CDL00947.1"/>
    <property type="molecule type" value="Genomic_DNA"/>
</dbReference>